<dbReference type="EMBL" id="JAMQBK010000073">
    <property type="protein sequence ID" value="MCM2373920.1"/>
    <property type="molecule type" value="Genomic_DNA"/>
</dbReference>
<sequence>MPDATSGCSCCGCLNKEYASPRSHEDWNVIDADTASTKSSQFRNHDVKILVRYGRLEDFSFSSDSLTVSMEWVDPFTHPDDFPALVRGNFSGGYVVVTDQLYFNLTLRIHLSGEDEIVHVWKGVVFSDAWVSQGAGTTTNRYSLILESYDDSIILQTRLGNAPNGQMLHVYTPAYPATDTSKIWITNADKYLFKDGEPNISLDAVRVQHPNPSLEVKSNYTLDGDVDEFSIQHLARFQEEDFERVPYDPETADTERISGCQIPWAGVPMLRSEEHMLLDVEFDYSGKVDTISPAVFDIGMWHYGIVKPWNNTPVYAVMFHSRPTAADQLVFIDEDSNPDAYDVRRLSVAVNFETIDGVKFVVLDASVHFWLPYMQLIEPAQLYATTPDRFVPADGVWYDYASTGASKNILVARNTTVLQVYGSMIWKKVMPTYDSLADISSAIEFTYDDLTYTRTAGRVPFGPSTVVDEDGRIFQYDTGGTAIDSFDDFQFPDDAEIDDTNLTTTGEFSVKINRKILGAFQDWKVRLVPRVAS</sequence>
<comment type="caution">
    <text evidence="1">The sequence shown here is derived from an EMBL/GenBank/DDBJ whole genome shotgun (WGS) entry which is preliminary data.</text>
</comment>
<dbReference type="RefSeq" id="WP_250931798.1">
    <property type="nucleotide sequence ID" value="NZ_JAMQBK010000073.1"/>
</dbReference>
<reference evidence="1 2" key="1">
    <citation type="journal article" date="2022" name="Syst. Appl. Microbiol.">
        <title>Rhodopirellula aestuarii sp. nov., a novel member of the genus Rhodopirellula isolated from brackish sediments collected in the Tagus River estuary, Portugal.</title>
        <authorList>
            <person name="Vitorino I.R."/>
            <person name="Klimek D."/>
            <person name="Calusinska M."/>
            <person name="Lobo-da-Cunha A."/>
            <person name="Vasconcelos V."/>
            <person name="Lage O.M."/>
        </authorList>
    </citation>
    <scope>NUCLEOTIDE SEQUENCE [LARGE SCALE GENOMIC DNA]</scope>
    <source>
        <strain evidence="1 2">ICT_H3.1</strain>
    </source>
</reference>
<protein>
    <submittedName>
        <fullName evidence="1">Uncharacterized protein</fullName>
    </submittedName>
</protein>
<name>A0ABT0UAJ0_9BACT</name>
<accession>A0ABT0UAJ0</accession>
<gene>
    <name evidence="1" type="ORF">NB063_25165</name>
</gene>
<proteinExistence type="predicted"/>
<evidence type="ECO:0000313" key="1">
    <source>
        <dbReference type="EMBL" id="MCM2373920.1"/>
    </source>
</evidence>
<keyword evidence="2" id="KW-1185">Reference proteome</keyword>
<organism evidence="1 2">
    <name type="scientific">Aporhodopirellula aestuarii</name>
    <dbReference type="NCBI Taxonomy" id="2950107"/>
    <lineage>
        <taxon>Bacteria</taxon>
        <taxon>Pseudomonadati</taxon>
        <taxon>Planctomycetota</taxon>
        <taxon>Planctomycetia</taxon>
        <taxon>Pirellulales</taxon>
        <taxon>Pirellulaceae</taxon>
        <taxon>Aporhodopirellula</taxon>
    </lineage>
</organism>
<evidence type="ECO:0000313" key="2">
    <source>
        <dbReference type="Proteomes" id="UP001202961"/>
    </source>
</evidence>
<dbReference type="Proteomes" id="UP001202961">
    <property type="component" value="Unassembled WGS sequence"/>
</dbReference>